<keyword evidence="1" id="KW-0472">Membrane</keyword>
<gene>
    <name evidence="2" type="ORF">METZ01_LOCUS461697</name>
</gene>
<sequence length="116" mass="12547">MNKSESKAAEKSTPQKPVAGLQALLQSRRILIGGGIVLLLALASWSLWPSEESKGEEKFVDGIAIDQSVKGANPLTVLWEPPRLVLGEEEGDVDQYDPTLSASKLTLIFVRGRAHP</sequence>
<dbReference type="EMBL" id="UINC01193293">
    <property type="protein sequence ID" value="SVE08843.1"/>
    <property type="molecule type" value="Genomic_DNA"/>
</dbReference>
<keyword evidence="1" id="KW-1133">Transmembrane helix</keyword>
<evidence type="ECO:0000256" key="1">
    <source>
        <dbReference type="SAM" id="Phobius"/>
    </source>
</evidence>
<evidence type="ECO:0000313" key="2">
    <source>
        <dbReference type="EMBL" id="SVE08843.1"/>
    </source>
</evidence>
<feature type="transmembrane region" description="Helical" evidence="1">
    <location>
        <begin position="30"/>
        <end position="48"/>
    </location>
</feature>
<keyword evidence="1" id="KW-0812">Transmembrane</keyword>
<dbReference type="AlphaFoldDB" id="A0A383AMK7"/>
<proteinExistence type="predicted"/>
<name>A0A383AMK7_9ZZZZ</name>
<protein>
    <submittedName>
        <fullName evidence="2">Uncharacterized protein</fullName>
    </submittedName>
</protein>
<accession>A0A383AMK7</accession>
<feature type="non-terminal residue" evidence="2">
    <location>
        <position position="116"/>
    </location>
</feature>
<organism evidence="2">
    <name type="scientific">marine metagenome</name>
    <dbReference type="NCBI Taxonomy" id="408172"/>
    <lineage>
        <taxon>unclassified sequences</taxon>
        <taxon>metagenomes</taxon>
        <taxon>ecological metagenomes</taxon>
    </lineage>
</organism>
<reference evidence="2" key="1">
    <citation type="submission" date="2018-05" db="EMBL/GenBank/DDBJ databases">
        <authorList>
            <person name="Lanie J.A."/>
            <person name="Ng W.-L."/>
            <person name="Kazmierczak K.M."/>
            <person name="Andrzejewski T.M."/>
            <person name="Davidsen T.M."/>
            <person name="Wayne K.J."/>
            <person name="Tettelin H."/>
            <person name="Glass J.I."/>
            <person name="Rusch D."/>
            <person name="Podicherti R."/>
            <person name="Tsui H.-C.T."/>
            <person name="Winkler M.E."/>
        </authorList>
    </citation>
    <scope>NUCLEOTIDE SEQUENCE</scope>
</reference>